<evidence type="ECO:0000256" key="4">
    <source>
        <dbReference type="SAM" id="MobiDB-lite"/>
    </source>
</evidence>
<dbReference type="HOGENOM" id="CLU_086902_1_1_4"/>
<evidence type="ECO:0000259" key="5">
    <source>
        <dbReference type="Pfam" id="PF01814"/>
    </source>
</evidence>
<dbReference type="EMBL" id="CP000542">
    <property type="protein sequence ID" value="ABM58665.1"/>
    <property type="molecule type" value="Genomic_DNA"/>
</dbReference>
<evidence type="ECO:0000256" key="3">
    <source>
        <dbReference type="ARBA" id="ARBA00023004"/>
    </source>
</evidence>
<evidence type="ECO:0000313" key="6">
    <source>
        <dbReference type="EMBL" id="ABM58665.1"/>
    </source>
</evidence>
<sequence length="168" mass="18193">MRSAESSSPIGHDGPRRGHDGPHLDHDGWLLGYAPMDRLHEEFLALVHALAQAPEHAVAAALDALALNARAHFGAEDQWMAASAFPARACHIDEHAAVMRSIEGVQRRVARADFGAARPLADALLQWFPGHADYLDSALAHWLCKQRLGGAPIVLRRRIEPFVAPAAG</sequence>
<keyword evidence="2" id="KW-0479">Metal-binding</keyword>
<dbReference type="Pfam" id="PF01814">
    <property type="entry name" value="Hemerythrin"/>
    <property type="match status" value="1"/>
</dbReference>
<dbReference type="SUPFAM" id="SSF47188">
    <property type="entry name" value="Hemerythrin-like"/>
    <property type="match status" value="1"/>
</dbReference>
<dbReference type="STRING" id="391735.Veis_2929"/>
<dbReference type="Gene3D" id="1.20.120.50">
    <property type="entry name" value="Hemerythrin-like"/>
    <property type="match status" value="1"/>
</dbReference>
<dbReference type="eggNOG" id="COG2703">
    <property type="taxonomic scope" value="Bacteria"/>
</dbReference>
<dbReference type="InterPro" id="IPR012827">
    <property type="entry name" value="Hemerythrin_metal-bd"/>
</dbReference>
<dbReference type="NCBIfam" id="TIGR02481">
    <property type="entry name" value="hemeryth_dom"/>
    <property type="match status" value="1"/>
</dbReference>
<dbReference type="Proteomes" id="UP000000374">
    <property type="component" value="Chromosome"/>
</dbReference>
<dbReference type="RefSeq" id="WP_011810661.1">
    <property type="nucleotide sequence ID" value="NC_008786.1"/>
</dbReference>
<feature type="region of interest" description="Disordered" evidence="4">
    <location>
        <begin position="1"/>
        <end position="21"/>
    </location>
</feature>
<protein>
    <submittedName>
        <fullName evidence="6">Hemerythrin-like metal-binding protein</fullName>
    </submittedName>
</protein>
<keyword evidence="3" id="KW-0408">Iron</keyword>
<dbReference type="KEGG" id="vei:Veis_2929"/>
<dbReference type="OrthoDB" id="5296936at2"/>
<dbReference type="GO" id="GO:0046872">
    <property type="term" value="F:metal ion binding"/>
    <property type="evidence" value="ECO:0007669"/>
    <property type="project" value="UniProtKB-KW"/>
</dbReference>
<dbReference type="InterPro" id="IPR012312">
    <property type="entry name" value="Hemerythrin-like"/>
</dbReference>
<keyword evidence="7" id="KW-1185">Reference proteome</keyword>
<evidence type="ECO:0000256" key="1">
    <source>
        <dbReference type="ARBA" id="ARBA00010587"/>
    </source>
</evidence>
<gene>
    <name evidence="6" type="ordered locus">Veis_2929</name>
</gene>
<evidence type="ECO:0000313" key="7">
    <source>
        <dbReference type="Proteomes" id="UP000000374"/>
    </source>
</evidence>
<evidence type="ECO:0000256" key="2">
    <source>
        <dbReference type="ARBA" id="ARBA00022723"/>
    </source>
</evidence>
<proteinExistence type="inferred from homology"/>
<reference evidence="7" key="1">
    <citation type="submission" date="2006-12" db="EMBL/GenBank/DDBJ databases">
        <title>Complete sequence of chromosome 1 of Verminephrobacter eiseniae EF01-2.</title>
        <authorList>
            <person name="Copeland A."/>
            <person name="Lucas S."/>
            <person name="Lapidus A."/>
            <person name="Barry K."/>
            <person name="Detter J.C."/>
            <person name="Glavina del Rio T."/>
            <person name="Dalin E."/>
            <person name="Tice H."/>
            <person name="Pitluck S."/>
            <person name="Chertkov O."/>
            <person name="Brettin T."/>
            <person name="Bruce D."/>
            <person name="Han C."/>
            <person name="Tapia R."/>
            <person name="Gilna P."/>
            <person name="Schmutz J."/>
            <person name="Larimer F."/>
            <person name="Land M."/>
            <person name="Hauser L."/>
            <person name="Kyrpides N."/>
            <person name="Kim E."/>
            <person name="Stahl D."/>
            <person name="Richardson P."/>
        </authorList>
    </citation>
    <scope>NUCLEOTIDE SEQUENCE [LARGE SCALE GENOMIC DNA]</scope>
    <source>
        <strain evidence="7">EF01-2</strain>
    </source>
</reference>
<comment type="similarity">
    <text evidence="1">Belongs to the hemerythrin family.</text>
</comment>
<dbReference type="AlphaFoldDB" id="A1WM08"/>
<dbReference type="InterPro" id="IPR035938">
    <property type="entry name" value="Hemerythrin-like_sf"/>
</dbReference>
<dbReference type="CDD" id="cd12107">
    <property type="entry name" value="Hemerythrin"/>
    <property type="match status" value="1"/>
</dbReference>
<accession>A1WM08</accession>
<dbReference type="GeneID" id="76461414"/>
<feature type="domain" description="Hemerythrin-like" evidence="5">
    <location>
        <begin position="33"/>
        <end position="137"/>
    </location>
</feature>
<organism evidence="6 7">
    <name type="scientific">Verminephrobacter eiseniae (strain EF01-2)</name>
    <dbReference type="NCBI Taxonomy" id="391735"/>
    <lineage>
        <taxon>Bacteria</taxon>
        <taxon>Pseudomonadati</taxon>
        <taxon>Pseudomonadota</taxon>
        <taxon>Betaproteobacteria</taxon>
        <taxon>Burkholderiales</taxon>
        <taxon>Comamonadaceae</taxon>
        <taxon>Verminephrobacter</taxon>
    </lineage>
</organism>
<name>A1WM08_VEREI</name>